<accession>A0AAD3N1M6</accession>
<evidence type="ECO:0000313" key="2">
    <source>
        <dbReference type="Proteomes" id="UP001279410"/>
    </source>
</evidence>
<evidence type="ECO:0000313" key="1">
    <source>
        <dbReference type="EMBL" id="GLD63819.1"/>
    </source>
</evidence>
<dbReference type="EMBL" id="BRZM01000063">
    <property type="protein sequence ID" value="GLD63819.1"/>
    <property type="molecule type" value="Genomic_DNA"/>
</dbReference>
<gene>
    <name evidence="1" type="ORF">AKAME5_001540500</name>
</gene>
<organism evidence="1 2">
    <name type="scientific">Lates japonicus</name>
    <name type="common">Japanese lates</name>
    <dbReference type="NCBI Taxonomy" id="270547"/>
    <lineage>
        <taxon>Eukaryota</taxon>
        <taxon>Metazoa</taxon>
        <taxon>Chordata</taxon>
        <taxon>Craniata</taxon>
        <taxon>Vertebrata</taxon>
        <taxon>Euteleostomi</taxon>
        <taxon>Actinopterygii</taxon>
        <taxon>Neopterygii</taxon>
        <taxon>Teleostei</taxon>
        <taxon>Neoteleostei</taxon>
        <taxon>Acanthomorphata</taxon>
        <taxon>Carangaria</taxon>
        <taxon>Carangaria incertae sedis</taxon>
        <taxon>Centropomidae</taxon>
        <taxon>Lates</taxon>
    </lineage>
</organism>
<keyword evidence="2" id="KW-1185">Reference proteome</keyword>
<sequence length="343" mass="38239">MLPHIKGKYACGHQCVTGQVTMCVAAVMALPLLRLFPVTVVTVLVALVSSSEEQWHFNPAQCRSPLGIQEDRFHPELMSCFQAVRLTEAKHGRDTGPPDVLISSRFRLRSPSSGEQDRRHCQCDRVDIVELERGWAIVSWSTFFPSGSEYLGVPPPCPMDTGRSLLRGSRLRYSRRSGVQVMRTPTIFFERFAVTPIRGRMVLLPWLTEFVSVCPDGLKAYTAPVGPRHAPVWPSGMPVYLNDSTYDRALSKAHTLISFLWVLALPPGVRVFSGGMLSLASRQPGPLPPAVLQLGPLRCPSHWGAALRSITAVLLLKPPAMHTFMTVHTGAFWHRVRRQERMN</sequence>
<reference evidence="1" key="1">
    <citation type="submission" date="2022-08" db="EMBL/GenBank/DDBJ databases">
        <title>Genome sequencing of akame (Lates japonicus).</title>
        <authorList>
            <person name="Hashiguchi Y."/>
            <person name="Takahashi H."/>
        </authorList>
    </citation>
    <scope>NUCLEOTIDE SEQUENCE</scope>
    <source>
        <strain evidence="1">Kochi</strain>
    </source>
</reference>
<comment type="caution">
    <text evidence="1">The sequence shown here is derived from an EMBL/GenBank/DDBJ whole genome shotgun (WGS) entry which is preliminary data.</text>
</comment>
<name>A0AAD3N1M6_LATJO</name>
<protein>
    <submittedName>
        <fullName evidence="1">Epithelial discoidin domain-containing receptor 1 isoform X1</fullName>
    </submittedName>
</protein>
<proteinExistence type="predicted"/>
<keyword evidence="1" id="KW-0675">Receptor</keyword>
<dbReference type="Proteomes" id="UP001279410">
    <property type="component" value="Unassembled WGS sequence"/>
</dbReference>
<dbReference type="AlphaFoldDB" id="A0AAD3N1M6"/>